<protein>
    <recommendedName>
        <fullName evidence="2">Heterokaryon incompatibility domain-containing protein</fullName>
    </recommendedName>
</protein>
<sequence length="972" mass="111538">MINWHSSDCRRPDVMFLNDIGAPSCLNCGEVGTIDAASSVSAARKPPETPQRADFKLCWPASLPFVEDVPNKNDSRKRKRTTSPPPFPLDGVIAAGETPAATGSRKDTTAPAKTSLYEPLHARKIRILQLLPGKYHDPICCKIQTVDLKTRPEYEALSYTWADSTGDTSLSQSIYVGDRHDILPITVNCADALRRLRFPHRSRSLWIDAICIDQDNIQERSHQVGIMQYIYATAERVLIYLGEDEEDPNAATCVPWQYQSRENTLELSTDLRKQPYFTRVWVIQEVASARSAWILLGSKGVRWEDFINPPNTGDQDYRAMCIRNYELLKADHPWLQLVVQPKHRDLSELWGLLSATASCQASDPRDKVFALLGLFIGSSDAGLVPDYSISFSQVLSGLTALSFAQYPDLWRQIFAMARPNPLHDMPTWTVDWSTSTDEWLAIMDSKPTASVSLEDSFLDPTKGFARFCKDGTLVVKGVLFTSLMDCSLDKIEAPPGIISGICHEPDFPIREREARLEASRWALKDDKVYAVQGLRHELLVLRPLKSTNKQSFVGICENFSIGFSAGLIKLVDRRRALLFSTWNEVLDHRMEDWFIPQTWNNVVKVLTKINTYQELEKTTPSTDPRIDHLEEGSGGPSKSPWRRQRDFANTITSTSHTPEIAAWKSLLLKFRQDMEEDRHQRVQLRGEYMEPYVEDSYTLRMTSNVPWLQDENEVNLADFLLPECWHHKKFRFSTGFANENWRPNSHGYYESIIPWNPDYMNNDFWRQLGRMLQLKVSCHTSGYESAESFLRRLVGQKLTNKSRDFNALLRYYEAGKSCAPRLTRHEKLANEYESFFRWIRNSMELVPDASWTPGEHSSTAENRSWAENFYDMWETLSWRPRQVSHKPPRPMVFDGNPGEEGVITEDFEEATDAGKWVLERGFEERAWGMLRDLAADTKEYLLPLREEFVKNRGVATCANKTNDMKWEDVYIV</sequence>
<dbReference type="PANTHER" id="PTHR24148">
    <property type="entry name" value="ANKYRIN REPEAT DOMAIN-CONTAINING PROTEIN 39 HOMOLOG-RELATED"/>
    <property type="match status" value="1"/>
</dbReference>
<dbReference type="OrthoDB" id="4850135at2759"/>
<name>T0JKG1_COLGC</name>
<organism evidence="3 4">
    <name type="scientific">Colletotrichum gloeosporioides (strain Cg-14)</name>
    <name type="common">Anthracnose fungus</name>
    <name type="synonym">Glomerella cingulata</name>
    <dbReference type="NCBI Taxonomy" id="1237896"/>
    <lineage>
        <taxon>Eukaryota</taxon>
        <taxon>Fungi</taxon>
        <taxon>Dikarya</taxon>
        <taxon>Ascomycota</taxon>
        <taxon>Pezizomycotina</taxon>
        <taxon>Sordariomycetes</taxon>
        <taxon>Hypocreomycetidae</taxon>
        <taxon>Glomerellales</taxon>
        <taxon>Glomerellaceae</taxon>
        <taxon>Colletotrichum</taxon>
        <taxon>Colletotrichum gloeosporioides species complex</taxon>
    </lineage>
</organism>
<dbReference type="InterPro" id="IPR052895">
    <property type="entry name" value="HetReg/Transcr_Mod"/>
</dbReference>
<gene>
    <name evidence="3" type="ORF">CGLO_17666</name>
</gene>
<evidence type="ECO:0000256" key="1">
    <source>
        <dbReference type="SAM" id="MobiDB-lite"/>
    </source>
</evidence>
<evidence type="ECO:0000313" key="3">
    <source>
        <dbReference type="EMBL" id="EQB43657.1"/>
    </source>
</evidence>
<dbReference type="InterPro" id="IPR010730">
    <property type="entry name" value="HET"/>
</dbReference>
<feature type="region of interest" description="Disordered" evidence="1">
    <location>
        <begin position="616"/>
        <end position="642"/>
    </location>
</feature>
<accession>T0JKG1</accession>
<dbReference type="STRING" id="1237896.T0JKG1"/>
<dbReference type="Pfam" id="PF06985">
    <property type="entry name" value="HET"/>
    <property type="match status" value="1"/>
</dbReference>
<dbReference type="HOGENOM" id="CLU_305224_0_0_1"/>
<dbReference type="Proteomes" id="UP000015530">
    <property type="component" value="Unassembled WGS sequence"/>
</dbReference>
<feature type="region of interest" description="Disordered" evidence="1">
    <location>
        <begin position="69"/>
        <end position="112"/>
    </location>
</feature>
<dbReference type="EMBL" id="AMYD01004211">
    <property type="protein sequence ID" value="EQB43657.1"/>
    <property type="molecule type" value="Genomic_DNA"/>
</dbReference>
<evidence type="ECO:0000313" key="4">
    <source>
        <dbReference type="Proteomes" id="UP000015530"/>
    </source>
</evidence>
<reference evidence="4" key="1">
    <citation type="journal article" date="2013" name="Mol. Plant Microbe Interact.">
        <title>Global aspects of pacC regulation of pathogenicity genes in Colletotrichum gloeosporioides as revealed by transcriptome analysis.</title>
        <authorList>
            <person name="Alkan N."/>
            <person name="Meng X."/>
            <person name="Friedlander G."/>
            <person name="Reuveni E."/>
            <person name="Sukno S."/>
            <person name="Sherman A."/>
            <person name="Thon M."/>
            <person name="Fluhr R."/>
            <person name="Prusky D."/>
        </authorList>
    </citation>
    <scope>NUCLEOTIDE SEQUENCE [LARGE SCALE GENOMIC DNA]</scope>
    <source>
        <strain evidence="4">Cg-14</strain>
    </source>
</reference>
<evidence type="ECO:0000259" key="2">
    <source>
        <dbReference type="Pfam" id="PF06985"/>
    </source>
</evidence>
<feature type="domain" description="Heterokaryon incompatibility" evidence="2">
    <location>
        <begin position="154"/>
        <end position="285"/>
    </location>
</feature>
<proteinExistence type="predicted"/>
<dbReference type="AlphaFoldDB" id="T0JKG1"/>
<comment type="caution">
    <text evidence="3">The sequence shown here is derived from an EMBL/GenBank/DDBJ whole genome shotgun (WGS) entry which is preliminary data.</text>
</comment>
<dbReference type="PANTHER" id="PTHR24148:SF81">
    <property type="entry name" value="HETEROKARYON INCOMPATIBILITY DOMAIN-CONTAINING PROTEIN"/>
    <property type="match status" value="1"/>
</dbReference>